<dbReference type="Pfam" id="PF13563">
    <property type="entry name" value="2_5_RNA_ligase2"/>
    <property type="match status" value="1"/>
</dbReference>
<accession>A0A345XYF2</accession>
<dbReference type="Proteomes" id="UP000254425">
    <property type="component" value="Chromosome"/>
</dbReference>
<proteinExistence type="predicted"/>
<evidence type="ECO:0000313" key="2">
    <source>
        <dbReference type="EMBL" id="AXK36668.1"/>
    </source>
</evidence>
<feature type="compositionally biased region" description="Low complexity" evidence="1">
    <location>
        <begin position="183"/>
        <end position="219"/>
    </location>
</feature>
<protein>
    <submittedName>
        <fullName evidence="2">2'-5' RNA ligase family protein</fullName>
    </submittedName>
</protein>
<keyword evidence="3" id="KW-1185">Reference proteome</keyword>
<dbReference type="GO" id="GO:0016874">
    <property type="term" value="F:ligase activity"/>
    <property type="evidence" value="ECO:0007669"/>
    <property type="project" value="UniProtKB-KW"/>
</dbReference>
<gene>
    <name evidence="2" type="ORF">DVA86_32990</name>
</gene>
<dbReference type="Gene3D" id="3.90.1140.10">
    <property type="entry name" value="Cyclic phosphodiesterase"/>
    <property type="match status" value="1"/>
</dbReference>
<dbReference type="AlphaFoldDB" id="A0A345XYF2"/>
<name>A0A345XYF2_9ACTN</name>
<dbReference type="EMBL" id="CP031320">
    <property type="protein sequence ID" value="AXK36668.1"/>
    <property type="molecule type" value="Genomic_DNA"/>
</dbReference>
<dbReference type="InterPro" id="IPR009097">
    <property type="entry name" value="Cyclic_Pdiesterase"/>
</dbReference>
<reference evidence="2 3" key="1">
    <citation type="submission" date="2018-07" db="EMBL/GenBank/DDBJ databases">
        <title>Draft genome of the type strain Streptomyces armeniacus ATCC 15676.</title>
        <authorList>
            <person name="Labana P."/>
            <person name="Gosse J.T."/>
            <person name="Boddy C.N."/>
        </authorList>
    </citation>
    <scope>NUCLEOTIDE SEQUENCE [LARGE SCALE GENOMIC DNA]</scope>
    <source>
        <strain evidence="2 3">ATCC 15676</strain>
    </source>
</reference>
<evidence type="ECO:0000256" key="1">
    <source>
        <dbReference type="SAM" id="MobiDB-lite"/>
    </source>
</evidence>
<dbReference type="SUPFAM" id="SSF55144">
    <property type="entry name" value="LigT-like"/>
    <property type="match status" value="1"/>
</dbReference>
<evidence type="ECO:0000313" key="3">
    <source>
        <dbReference type="Proteomes" id="UP000254425"/>
    </source>
</evidence>
<feature type="region of interest" description="Disordered" evidence="1">
    <location>
        <begin position="177"/>
        <end position="219"/>
    </location>
</feature>
<organism evidence="2 3">
    <name type="scientific">Streptomyces armeniacus</name>
    <dbReference type="NCBI Taxonomy" id="83291"/>
    <lineage>
        <taxon>Bacteria</taxon>
        <taxon>Bacillati</taxon>
        <taxon>Actinomycetota</taxon>
        <taxon>Actinomycetes</taxon>
        <taxon>Kitasatosporales</taxon>
        <taxon>Streptomycetaceae</taxon>
        <taxon>Streptomyces</taxon>
    </lineage>
</organism>
<keyword evidence="2" id="KW-0436">Ligase</keyword>
<dbReference type="KEGG" id="sarm:DVA86_32990"/>
<sequence length="219" mass="22962">MTGNADTDGGGWPDVDGDTALTVKVPEADPLVRAGAPAHITVLYPFLHVSRVDARVHGELGELFGAHDPFEVSLGEFGRYPGVLFLHPLPGDPVRALTREVTGRWPEAEPYRGVFGGGLEPHLTVAITELPDGGGPVPGGPEPLDVLAAELAPALPVTARITTVHLIVREGTGWRDHTAYSLGRPPSRTTSRTPSSRRGSPYGLSSASAAGSRSAGTDW</sequence>